<dbReference type="EMBL" id="AP019389">
    <property type="protein sequence ID" value="BBI20550.1"/>
    <property type="molecule type" value="Genomic_DNA"/>
</dbReference>
<organism evidence="7 8">
    <name type="scientific">Qipengyuania flava</name>
    <dbReference type="NCBI Taxonomy" id="192812"/>
    <lineage>
        <taxon>Bacteria</taxon>
        <taxon>Pseudomonadati</taxon>
        <taxon>Pseudomonadota</taxon>
        <taxon>Alphaproteobacteria</taxon>
        <taxon>Sphingomonadales</taxon>
        <taxon>Erythrobacteraceae</taxon>
        <taxon>Qipengyuania</taxon>
    </lineage>
</organism>
<dbReference type="Gene3D" id="3.40.50.1220">
    <property type="entry name" value="TPP-binding domain"/>
    <property type="match status" value="1"/>
</dbReference>
<dbReference type="PANTHER" id="PTHR18968:SF120">
    <property type="entry name" value="ACETOLACTATE SYNTHASE LARGE SUBUNIT"/>
    <property type="match status" value="1"/>
</dbReference>
<dbReference type="Pfam" id="PF02775">
    <property type="entry name" value="TPP_enzyme_C"/>
    <property type="match status" value="1"/>
</dbReference>
<evidence type="ECO:0000256" key="3">
    <source>
        <dbReference type="RuleBase" id="RU362132"/>
    </source>
</evidence>
<gene>
    <name evidence="7" type="primary">iivG</name>
    <name evidence="7" type="ORF">EKJ_13970</name>
</gene>
<evidence type="ECO:0000256" key="1">
    <source>
        <dbReference type="ARBA" id="ARBA00007812"/>
    </source>
</evidence>
<dbReference type="GO" id="GO:0030976">
    <property type="term" value="F:thiamine pyrophosphate binding"/>
    <property type="evidence" value="ECO:0007669"/>
    <property type="project" value="InterPro"/>
</dbReference>
<protein>
    <submittedName>
        <fullName evidence="7">Thiamine pyrophosphate protein</fullName>
    </submittedName>
</protein>
<evidence type="ECO:0000259" key="6">
    <source>
        <dbReference type="Pfam" id="PF02776"/>
    </source>
</evidence>
<dbReference type="GO" id="GO:0009097">
    <property type="term" value="P:isoleucine biosynthetic process"/>
    <property type="evidence" value="ECO:0007669"/>
    <property type="project" value="TreeGrafter"/>
</dbReference>
<name>A0A3T1CHX2_9SPHN</name>
<dbReference type="PANTHER" id="PTHR18968">
    <property type="entry name" value="THIAMINE PYROPHOSPHATE ENZYMES"/>
    <property type="match status" value="1"/>
</dbReference>
<dbReference type="NCBIfam" id="NF006052">
    <property type="entry name" value="PRK08199.1"/>
    <property type="match status" value="1"/>
</dbReference>
<dbReference type="CDD" id="cd00568">
    <property type="entry name" value="TPP_enzymes"/>
    <property type="match status" value="1"/>
</dbReference>
<dbReference type="FunFam" id="3.40.50.970:FF:000007">
    <property type="entry name" value="Acetolactate synthase"/>
    <property type="match status" value="1"/>
</dbReference>
<dbReference type="GO" id="GO:0050660">
    <property type="term" value="F:flavin adenine dinucleotide binding"/>
    <property type="evidence" value="ECO:0007669"/>
    <property type="project" value="TreeGrafter"/>
</dbReference>
<accession>A0A3T1CHX2</accession>
<dbReference type="InterPro" id="IPR029061">
    <property type="entry name" value="THDP-binding"/>
</dbReference>
<keyword evidence="2 3" id="KW-0786">Thiamine pyrophosphate</keyword>
<dbReference type="Gene3D" id="3.40.50.970">
    <property type="match status" value="2"/>
</dbReference>
<dbReference type="GO" id="GO:0003984">
    <property type="term" value="F:acetolactate synthase activity"/>
    <property type="evidence" value="ECO:0007669"/>
    <property type="project" value="TreeGrafter"/>
</dbReference>
<evidence type="ECO:0000313" key="7">
    <source>
        <dbReference type="EMBL" id="BBI20550.1"/>
    </source>
</evidence>
<dbReference type="AlphaFoldDB" id="A0A3T1CHX2"/>
<comment type="similarity">
    <text evidence="1 3">Belongs to the TPP enzyme family.</text>
</comment>
<evidence type="ECO:0000259" key="4">
    <source>
        <dbReference type="Pfam" id="PF00205"/>
    </source>
</evidence>
<dbReference type="SUPFAM" id="SSF52518">
    <property type="entry name" value="Thiamin diphosphate-binding fold (THDP-binding)"/>
    <property type="match status" value="2"/>
</dbReference>
<feature type="domain" description="Thiamine pyrophosphate enzyme N-terminal TPP-binding" evidence="6">
    <location>
        <begin position="22"/>
        <end position="135"/>
    </location>
</feature>
<dbReference type="Pfam" id="PF02776">
    <property type="entry name" value="TPP_enzyme_N"/>
    <property type="match status" value="1"/>
</dbReference>
<dbReference type="SUPFAM" id="SSF52467">
    <property type="entry name" value="DHS-like NAD/FAD-binding domain"/>
    <property type="match status" value="1"/>
</dbReference>
<dbReference type="GO" id="GO:0009099">
    <property type="term" value="P:L-valine biosynthetic process"/>
    <property type="evidence" value="ECO:0007669"/>
    <property type="project" value="TreeGrafter"/>
</dbReference>
<evidence type="ECO:0000313" key="8">
    <source>
        <dbReference type="Proteomes" id="UP000290057"/>
    </source>
</evidence>
<dbReference type="GO" id="GO:0000287">
    <property type="term" value="F:magnesium ion binding"/>
    <property type="evidence" value="ECO:0007669"/>
    <property type="project" value="InterPro"/>
</dbReference>
<dbReference type="InterPro" id="IPR012000">
    <property type="entry name" value="Thiamin_PyroP_enz_cen_dom"/>
</dbReference>
<dbReference type="Pfam" id="PF00205">
    <property type="entry name" value="TPP_enzyme_M"/>
    <property type="match status" value="1"/>
</dbReference>
<dbReference type="GO" id="GO:0005948">
    <property type="term" value="C:acetolactate synthase complex"/>
    <property type="evidence" value="ECO:0007669"/>
    <property type="project" value="TreeGrafter"/>
</dbReference>
<keyword evidence="8" id="KW-1185">Reference proteome</keyword>
<proteinExistence type="inferred from homology"/>
<feature type="domain" description="Thiamine pyrophosphate enzyme central" evidence="4">
    <location>
        <begin position="206"/>
        <end position="340"/>
    </location>
</feature>
<sequence>MRPHARRGNRRSMTAPDTPPAARLLVDCLIEQGCDRIFTVPGESFLQVLDGLGRQDAIELVTCRQEGGVSFMACADGAMTGRPGIAFVTRGPGATNASIGVHVARQDSQPMILFIGDVDSEMRDREGFQEVDFTAFFGPIAKWAARIDSADRIPEYVARAYAMAVSGRPGPVVLALPEDMLNRATKASPRRRVERPAQAPCPDAMQALMALIADAASPIAIIGGAGWNAKARAHFQLFAERLGLPVATAFRRQDAIAPSSPVYAGNLGYGPNPKLVARVREADLVLAIGARLGEATTDGYTVPPLAAPDRKLVHVHPDADELNSVYPADLAICASMDEFAESAALWDEGAVIDFDAGAQAHTEWEEWATAHPNDHALDMGQAVQFMRDTLPADTIICNGAGNFSGWWHRYWRYEGFPTQLAPTCGAMGYGVPAAVAAALRHPERTVVAVAGDGDFLMNGQELATAAQHGADLIVIVVDNSAYGTIRMHQEREFPGEERISGTRLANPDFAALGAAYGAWSTHAATTEQFKEALIAAEGRSGIRLIHCTIDIEQLAASGASVSGLRAR</sequence>
<feature type="domain" description="Thiamine pyrophosphate enzyme TPP-binding" evidence="5">
    <location>
        <begin position="399"/>
        <end position="547"/>
    </location>
</feature>
<evidence type="ECO:0000259" key="5">
    <source>
        <dbReference type="Pfam" id="PF02775"/>
    </source>
</evidence>
<dbReference type="CDD" id="cd07035">
    <property type="entry name" value="TPP_PYR_POX_like"/>
    <property type="match status" value="1"/>
</dbReference>
<evidence type="ECO:0000256" key="2">
    <source>
        <dbReference type="ARBA" id="ARBA00023052"/>
    </source>
</evidence>
<dbReference type="InterPro" id="IPR012001">
    <property type="entry name" value="Thiamin_PyroP_enz_TPP-bd_dom"/>
</dbReference>
<dbReference type="InterPro" id="IPR029035">
    <property type="entry name" value="DHS-like_NAD/FAD-binding_dom"/>
</dbReference>
<dbReference type="InterPro" id="IPR045229">
    <property type="entry name" value="TPP_enz"/>
</dbReference>
<dbReference type="InterPro" id="IPR011766">
    <property type="entry name" value="TPP_enzyme_TPP-bd"/>
</dbReference>
<reference evidence="7 8" key="1">
    <citation type="submission" date="2019-01" db="EMBL/GenBank/DDBJ databases">
        <title>Complete genome sequence of Erythrobacter flavus KJ5.</title>
        <authorList>
            <person name="Kanesaki Y."/>
            <person name="Brotosudarmo T."/>
            <person name="Moriuchi R."/>
            <person name="Awai K."/>
        </authorList>
    </citation>
    <scope>NUCLEOTIDE SEQUENCE [LARGE SCALE GENOMIC DNA]</scope>
    <source>
        <strain evidence="7 8">KJ5</strain>
    </source>
</reference>
<dbReference type="Proteomes" id="UP000290057">
    <property type="component" value="Chromosome"/>
</dbReference>